<dbReference type="Gene3D" id="3.90.25.10">
    <property type="entry name" value="UDP-galactose 4-epimerase, domain 1"/>
    <property type="match status" value="1"/>
</dbReference>
<name>A0A090W439_9FLAO</name>
<dbReference type="PANTHER" id="PTHR43162:SF1">
    <property type="entry name" value="PRESTALK A DIFFERENTIATION PROTEIN A"/>
    <property type="match status" value="1"/>
</dbReference>
<dbReference type="EMBL" id="BBNR01000009">
    <property type="protein sequence ID" value="GAL67380.1"/>
    <property type="molecule type" value="Genomic_DNA"/>
</dbReference>
<proteinExistence type="predicted"/>
<protein>
    <submittedName>
        <fullName evidence="3">Hypothetical conserved protein</fullName>
    </submittedName>
</protein>
<dbReference type="InterPro" id="IPR036291">
    <property type="entry name" value="NAD(P)-bd_dom_sf"/>
</dbReference>
<evidence type="ECO:0000313" key="3">
    <source>
        <dbReference type="EMBL" id="GAL70958.1"/>
    </source>
</evidence>
<feature type="domain" description="NmrA-like" evidence="1">
    <location>
        <begin position="2"/>
        <end position="228"/>
    </location>
</feature>
<evidence type="ECO:0000259" key="1">
    <source>
        <dbReference type="Pfam" id="PF05368"/>
    </source>
</evidence>
<dbReference type="eggNOG" id="COG0702">
    <property type="taxonomic scope" value="Bacteria"/>
</dbReference>
<dbReference type="RefSeq" id="WP_042243933.1">
    <property type="nucleotide sequence ID" value="NZ_BBNR01000009.1"/>
</dbReference>
<accession>A0A090W439</accession>
<dbReference type="InterPro" id="IPR008030">
    <property type="entry name" value="NmrA-like"/>
</dbReference>
<dbReference type="AlphaFoldDB" id="A0A090W439"/>
<dbReference type="EMBL" id="BBNY01000068">
    <property type="protein sequence ID" value="GAL90096.1"/>
    <property type="molecule type" value="Genomic_DNA"/>
</dbReference>
<evidence type="ECO:0000313" key="5">
    <source>
        <dbReference type="Proteomes" id="UP000029646"/>
    </source>
</evidence>
<dbReference type="Proteomes" id="UP000029641">
    <property type="component" value="Unassembled WGS sequence"/>
</dbReference>
<dbReference type="Proteomes" id="UP000030184">
    <property type="component" value="Unassembled WGS sequence"/>
</dbReference>
<evidence type="ECO:0000313" key="2">
    <source>
        <dbReference type="EMBL" id="GAL67380.1"/>
    </source>
</evidence>
<sequence length="289" mass="33173">MKRILVTGATGNVGTEVVHKLYELNDNTSEIIVAVRNLEKSKAKFVNLTRVSYRFFDFEDQNSFSTAFKDINVLFLLRPPHISAVHTYFKPLLKSAKTNGIEKVVFLSVQGAEKSNVIPHHKIEQLIKSIGFKYIFIRPSYFMQNLTTVLLPELQKNQTITLPSGQAKFNWIDLKNIGAVTAVLIQSFENHQNKAYEITGTENKNFTQVCEIISEITNRTYNYKSVNPICFYLKKRKNGVERGFAIVMTLLHFLPRLQKAPKISNNFYKLTGNQPTTLKAFIIREKDKF</sequence>
<evidence type="ECO:0000313" key="6">
    <source>
        <dbReference type="Proteomes" id="UP000030184"/>
    </source>
</evidence>
<keyword evidence="6" id="KW-1185">Reference proteome</keyword>
<dbReference type="InterPro" id="IPR051604">
    <property type="entry name" value="Ergot_Alk_Oxidoreductase"/>
</dbReference>
<evidence type="ECO:0000313" key="4">
    <source>
        <dbReference type="EMBL" id="GAL90096.1"/>
    </source>
</evidence>
<dbReference type="Pfam" id="PF05368">
    <property type="entry name" value="NmrA"/>
    <property type="match status" value="1"/>
</dbReference>
<dbReference type="PANTHER" id="PTHR43162">
    <property type="match status" value="1"/>
</dbReference>
<dbReference type="Proteomes" id="UP000029646">
    <property type="component" value="Unassembled WGS sequence"/>
</dbReference>
<dbReference type="SUPFAM" id="SSF51735">
    <property type="entry name" value="NAD(P)-binding Rossmann-fold domains"/>
    <property type="match status" value="1"/>
</dbReference>
<dbReference type="Gene3D" id="3.40.50.720">
    <property type="entry name" value="NAD(P)-binding Rossmann-like Domain"/>
    <property type="match status" value="1"/>
</dbReference>
<dbReference type="STRING" id="504487.JCM19538_837"/>
<comment type="caution">
    <text evidence="3">The sequence shown here is derived from an EMBL/GenBank/DDBJ whole genome shotgun (WGS) entry which is preliminary data.</text>
</comment>
<gene>
    <name evidence="2" type="ORF">JCM19301_2732</name>
    <name evidence="3" type="ORF">JCM19302_2913</name>
    <name evidence="4" type="ORF">JCM19538_837</name>
</gene>
<organism evidence="3 5">
    <name type="scientific">Jejuia pallidilutea</name>
    <dbReference type="NCBI Taxonomy" id="504487"/>
    <lineage>
        <taxon>Bacteria</taxon>
        <taxon>Pseudomonadati</taxon>
        <taxon>Bacteroidota</taxon>
        <taxon>Flavobacteriia</taxon>
        <taxon>Flavobacteriales</taxon>
        <taxon>Flavobacteriaceae</taxon>
        <taxon>Jejuia</taxon>
    </lineage>
</organism>
<dbReference type="OrthoDB" id="2149806at2"/>
<reference evidence="6" key="1">
    <citation type="journal article" date="2014" name="Genome Announc.">
        <title>Draft Genome Sequence of Marine Flavobacterium Jejuia pallidilutea Strain 11shimoA1 and Pigmentation Mutants.</title>
        <authorList>
            <person name="Takatani N."/>
            <person name="Nakanishi M."/>
            <person name="Meirelles P."/>
            <person name="Mino S."/>
            <person name="Suda W."/>
            <person name="Oshima K."/>
            <person name="Hattori M."/>
            <person name="Ohkuma M."/>
            <person name="Hosokawa M."/>
            <person name="Miyashita K."/>
            <person name="Thompson F.L."/>
            <person name="Niwa A."/>
            <person name="Sawabe T."/>
            <person name="Sawabe T."/>
        </authorList>
    </citation>
    <scope>NUCLEOTIDE SEQUENCE [LARGE SCALE GENOMIC DNA]</scope>
    <source>
        <strain evidence="6">JCM 19538</strain>
    </source>
</reference>
<dbReference type="EMBL" id="BBNS01000009">
    <property type="protein sequence ID" value="GAL70958.1"/>
    <property type="molecule type" value="Genomic_DNA"/>
</dbReference>